<reference evidence="1 2" key="1">
    <citation type="journal article" date="2010" name="Stand. Genomic Sci.">
        <title>Complete genome sequence of Marinobacter adhaerens type strain (HP15), a diatom-interacting marine microorganism.</title>
        <authorList>
            <person name="Gardes A."/>
            <person name="Kaeppel E."/>
            <person name="Shehzad A."/>
            <person name="Seebah S."/>
            <person name="Teeling H."/>
            <person name="Yarza P."/>
            <person name="Glockner F.O."/>
            <person name="Grossart H.P."/>
            <person name="Ullrich M.S."/>
        </authorList>
    </citation>
    <scope>NUCLEOTIDE SEQUENCE [LARGE SCALE GENOMIC DNA]</scope>
    <source>
        <strain evidence="2">DSM 23420 / HP15</strain>
    </source>
</reference>
<organism evidence="1 2">
    <name type="scientific">Marinobacter adhaerens (strain DSM 23420 / HP15)</name>
    <dbReference type="NCBI Taxonomy" id="225937"/>
    <lineage>
        <taxon>Bacteria</taxon>
        <taxon>Pseudomonadati</taxon>
        <taxon>Pseudomonadota</taxon>
        <taxon>Gammaproteobacteria</taxon>
        <taxon>Pseudomonadales</taxon>
        <taxon>Marinobacteraceae</taxon>
        <taxon>Marinobacter</taxon>
    </lineage>
</organism>
<dbReference type="Proteomes" id="UP000007077">
    <property type="component" value="Chromosome"/>
</dbReference>
<dbReference type="EMBL" id="CP001978">
    <property type="protein sequence ID" value="ADP96945.1"/>
    <property type="molecule type" value="Genomic_DNA"/>
</dbReference>
<dbReference type="HOGENOM" id="CLU_3345592_0_0_6"/>
<dbReference type="AlphaFoldDB" id="E4PH09"/>
<dbReference type="PATRIC" id="fig|225937.3.peg.1189"/>
<name>E4PH09_MARAH</name>
<accession>E4PH09</accession>
<proteinExistence type="predicted"/>
<evidence type="ECO:0000313" key="2">
    <source>
        <dbReference type="Proteomes" id="UP000007077"/>
    </source>
</evidence>
<protein>
    <submittedName>
        <fullName evidence="1">Uncharacterized protein</fullName>
    </submittedName>
</protein>
<reference evidence="2" key="2">
    <citation type="submission" date="2010-02" db="EMBL/GenBank/DDBJ databases">
        <title>Complete genome sequence of Marinobacter adhaerens type strain (HP15).</title>
        <authorList>
            <person name="Gaerdes A.A.M."/>
            <person name="Kaeppel E."/>
            <person name="Shezad A."/>
            <person name="Seebah S."/>
            <person name="Teeling H."/>
            <person name="Yarza P."/>
            <person name="Gloeckner F.O."/>
            <person name="Ullrich M.S."/>
        </authorList>
    </citation>
    <scope>NUCLEOTIDE SEQUENCE [LARGE SCALE GENOMIC DNA]</scope>
    <source>
        <strain evidence="2">DSM 23420 / HP15</strain>
    </source>
</reference>
<sequence length="37" mass="4010">MLASVRRAILEIPLVQAVKLIPGAPEDKSHLPSAPQY</sequence>
<evidence type="ECO:0000313" key="1">
    <source>
        <dbReference type="EMBL" id="ADP96945.1"/>
    </source>
</evidence>
<dbReference type="KEGG" id="mad:HP15_1181"/>
<gene>
    <name evidence="1" type="ordered locus">HP15_1181</name>
</gene>